<proteinExistence type="predicted"/>
<name>A0A843YLD3_9BURK</name>
<dbReference type="RefSeq" id="WP_153233851.1">
    <property type="nucleotide sequence ID" value="NZ_WINI01000002.1"/>
</dbReference>
<comment type="caution">
    <text evidence="1">The sequence shown here is derived from an EMBL/GenBank/DDBJ whole genome shotgun (WGS) entry which is preliminary data.</text>
</comment>
<keyword evidence="2" id="KW-1185">Reference proteome</keyword>
<dbReference type="EMBL" id="WINI01000002">
    <property type="protein sequence ID" value="MQR00235.1"/>
    <property type="molecule type" value="Genomic_DNA"/>
</dbReference>
<evidence type="ECO:0000313" key="1">
    <source>
        <dbReference type="EMBL" id="MQR00235.1"/>
    </source>
</evidence>
<protein>
    <submittedName>
        <fullName evidence="1">Uncharacterized protein</fullName>
    </submittedName>
</protein>
<gene>
    <name evidence="1" type="ORF">GEV47_06030</name>
</gene>
<evidence type="ECO:0000313" key="2">
    <source>
        <dbReference type="Proteomes" id="UP000451565"/>
    </source>
</evidence>
<reference evidence="1 2" key="1">
    <citation type="submission" date="2019-10" db="EMBL/GenBank/DDBJ databases">
        <title>Glaciimonas soli sp. nov., a psychrophilic bacterium isolated from the forest soil of a high elevation mountain in Taiwan.</title>
        <authorList>
            <person name="Wang L.-T."/>
            <person name="Shieh W.Y."/>
        </authorList>
    </citation>
    <scope>NUCLEOTIDE SEQUENCE [LARGE SCALE GENOMIC DNA]</scope>
    <source>
        <strain evidence="1 2">GS1</strain>
    </source>
</reference>
<dbReference type="AlphaFoldDB" id="A0A843YLD3"/>
<sequence>MAHQVTLRIHSSLKISMYFIKNLLWLVFFSSTLARAQDFDASNYPPKLPDLSAANKNVNKLFQKIVSKVPENEQRILLSNEGKLVLTAAMTINSNNRHYRGVSRDRAKVIYDSISVSEDRSTVCVRYHDNNNLTTEYVYSNGLMMATLSLYQDMCEETDAALFDVTKAAQKYTYLFR</sequence>
<organism evidence="1 2">
    <name type="scientific">Glaciimonas soli</name>
    <dbReference type="NCBI Taxonomy" id="2590999"/>
    <lineage>
        <taxon>Bacteria</taxon>
        <taxon>Pseudomonadati</taxon>
        <taxon>Pseudomonadota</taxon>
        <taxon>Betaproteobacteria</taxon>
        <taxon>Burkholderiales</taxon>
        <taxon>Oxalobacteraceae</taxon>
        <taxon>Glaciimonas</taxon>
    </lineage>
</organism>
<dbReference type="Proteomes" id="UP000451565">
    <property type="component" value="Unassembled WGS sequence"/>
</dbReference>
<accession>A0A843YLD3</accession>